<dbReference type="AlphaFoldDB" id="A0A1H7JH98"/>
<evidence type="ECO:0000259" key="2">
    <source>
        <dbReference type="Pfam" id="PF14400"/>
    </source>
</evidence>
<evidence type="ECO:0000256" key="1">
    <source>
        <dbReference type="SAM" id="Phobius"/>
    </source>
</evidence>
<accession>A0A1H7JH98</accession>
<dbReference type="Pfam" id="PF14400">
    <property type="entry name" value="Transglut_i_TM"/>
    <property type="match status" value="1"/>
</dbReference>
<dbReference type="InterPro" id="IPR025838">
    <property type="entry name" value="Transglut_i_TM"/>
</dbReference>
<keyword evidence="1 4" id="KW-0812">Transmembrane</keyword>
<reference evidence="5" key="1">
    <citation type="submission" date="2016-10" db="EMBL/GenBank/DDBJ databases">
        <authorList>
            <person name="Varghese N."/>
            <person name="Submissions S."/>
        </authorList>
    </citation>
    <scope>NUCLEOTIDE SEQUENCE [LARGE SCALE GENOMIC DNA]</scope>
    <source>
        <strain evidence="5">DSM 241</strain>
    </source>
</reference>
<feature type="transmembrane region" description="Helical" evidence="1">
    <location>
        <begin position="6"/>
        <end position="23"/>
    </location>
</feature>
<protein>
    <submittedName>
        <fullName evidence="4">Inactive transglutaminase fused to 7 transmembrane helices</fullName>
    </submittedName>
</protein>
<feature type="transmembrane region" description="Helical" evidence="1">
    <location>
        <begin position="470"/>
        <end position="490"/>
    </location>
</feature>
<dbReference type="InterPro" id="IPR025840">
    <property type="entry name" value="7TM_transglut"/>
</dbReference>
<evidence type="ECO:0000313" key="4">
    <source>
        <dbReference type="EMBL" id="SEK73370.1"/>
    </source>
</evidence>
<dbReference type="STRING" id="1396821.SAMN05444515_104173"/>
<gene>
    <name evidence="4" type="ORF">SAMN05444515_104173</name>
</gene>
<dbReference type="RefSeq" id="WP_090252009.1">
    <property type="nucleotide sequence ID" value="NZ_FOAA01000004.1"/>
</dbReference>
<dbReference type="Pfam" id="PF14402">
    <property type="entry name" value="7TM_transglut"/>
    <property type="match status" value="1"/>
</dbReference>
<evidence type="ECO:0000313" key="5">
    <source>
        <dbReference type="Proteomes" id="UP000199256"/>
    </source>
</evidence>
<keyword evidence="5" id="KW-1185">Reference proteome</keyword>
<dbReference type="OrthoDB" id="253840at2"/>
<keyword evidence="1" id="KW-1133">Transmembrane helix</keyword>
<evidence type="ECO:0000259" key="3">
    <source>
        <dbReference type="Pfam" id="PF14402"/>
    </source>
</evidence>
<feature type="domain" description="Inactive transglutaminase fused to 7 transmembrane helices" evidence="2">
    <location>
        <begin position="23"/>
        <end position="181"/>
    </location>
</feature>
<sequence length="508" mass="56940">MKRFHLPLLIVALVATSLTIFYHKAFNLGFPLTPAQTTNNWIVEARVGFEPNGGAVTARVFIPYEPKGLAILDENFISRGYGLTTSLSGENREAVWTTRQPSGRQVLYYRTTVYQLERDRREPPYPGPVSPPELEEPYASAAEEVVTRVRARSADITSFATVLVRDMNQIPDENISLFVSSSDSDRTKVRTAIDLLAGARIPARMAHGIPLTERGRDLQPQTWLEVHNTREWVPINIHDGSVGYPENFMVWWYGDVDPVRLNRARNPQISFAVTQNYMDAVGVAQQRAEILDSRLMDFSLFNLPVQTQNMYRVLLLVPLGAMIIVLLRNIVGVQTFGTFMPVLIALSFRETELLGGIILFTLIVSLGLAIRFYLDRLKLLLVPRLASVVIVVIMLMLTLSILSHNLGIEYGLSVALFPMVILAMTIERMSILWEEHGPSDAIRQGIGSLAVAAAAYLLMINPYIDHLFFVFPEMLLIALAVTLLLGRYTGYRLSELVRFRAFKGASSS</sequence>
<feature type="transmembrane region" description="Helical" evidence="1">
    <location>
        <begin position="446"/>
        <end position="464"/>
    </location>
</feature>
<dbReference type="EMBL" id="FOAA01000004">
    <property type="protein sequence ID" value="SEK73370.1"/>
    <property type="molecule type" value="Genomic_DNA"/>
</dbReference>
<keyword evidence="1" id="KW-0472">Membrane</keyword>
<feature type="domain" description="7 transmembrane helices usually fused to an inactive transglutaminase" evidence="3">
    <location>
        <begin position="260"/>
        <end position="502"/>
    </location>
</feature>
<feature type="transmembrane region" description="Helical" evidence="1">
    <location>
        <begin position="408"/>
        <end position="426"/>
    </location>
</feature>
<feature type="transmembrane region" description="Helical" evidence="1">
    <location>
        <begin position="353"/>
        <end position="374"/>
    </location>
</feature>
<name>A0A1H7JH98_9GAMM</name>
<organism evidence="4 5">
    <name type="scientific">Ectothiorhodospira marina</name>
    <dbReference type="NCBI Taxonomy" id="1396821"/>
    <lineage>
        <taxon>Bacteria</taxon>
        <taxon>Pseudomonadati</taxon>
        <taxon>Pseudomonadota</taxon>
        <taxon>Gammaproteobacteria</taxon>
        <taxon>Chromatiales</taxon>
        <taxon>Ectothiorhodospiraceae</taxon>
        <taxon>Ectothiorhodospira</taxon>
    </lineage>
</organism>
<feature type="transmembrane region" description="Helical" evidence="1">
    <location>
        <begin position="313"/>
        <end position="333"/>
    </location>
</feature>
<feature type="transmembrane region" description="Helical" evidence="1">
    <location>
        <begin position="381"/>
        <end position="402"/>
    </location>
</feature>
<proteinExistence type="predicted"/>
<dbReference type="Proteomes" id="UP000199256">
    <property type="component" value="Unassembled WGS sequence"/>
</dbReference>